<dbReference type="PANTHER" id="PTHR33463:SF198">
    <property type="entry name" value="RPP4C3"/>
    <property type="match status" value="1"/>
</dbReference>
<evidence type="ECO:0000313" key="3">
    <source>
        <dbReference type="EMBL" id="KAK4377636.1"/>
    </source>
</evidence>
<dbReference type="InterPro" id="IPR050905">
    <property type="entry name" value="Plant_NBS-LRR"/>
</dbReference>
<proteinExistence type="predicted"/>
<name>A0AAE1VUH8_9SOLA</name>
<dbReference type="InterPro" id="IPR057135">
    <property type="entry name" value="At4g27190-like_LRR"/>
</dbReference>
<evidence type="ECO:0000259" key="2">
    <source>
        <dbReference type="Pfam" id="PF23247"/>
    </source>
</evidence>
<keyword evidence="1" id="KW-0611">Plant defense</keyword>
<dbReference type="Pfam" id="PF23247">
    <property type="entry name" value="LRR_RPS2"/>
    <property type="match status" value="1"/>
</dbReference>
<sequence length="257" mass="29890">MHDVVHDVAISVVFVGKRVFMVSHDVNSKEFPRTSYKQYTHISFVAKRFDELPKAIFCPRLESTYTNIDSAATSRNIVFPVLESLELLSLPNVKETCCYPPPSQFFVKLGRLVVRDLLSLTHLLRICCQNSLPFPKFERLDVRECNRLQYLFRLSLAGSSSKLEDLTVAFPDDDEEEMSQRIHIEPEGKMIQVIKFPNLYEMHIEFLKCLTHFCNDIVEVIEFPQLRIMPLHRLTSVREFLAYTQQKQILHGCKSSF</sequence>
<reference evidence="3" key="1">
    <citation type="submission" date="2023-12" db="EMBL/GenBank/DDBJ databases">
        <title>Genome assembly of Anisodus tanguticus.</title>
        <authorList>
            <person name="Wang Y.-J."/>
        </authorList>
    </citation>
    <scope>NUCLEOTIDE SEQUENCE</scope>
    <source>
        <strain evidence="3">KB-2021</strain>
        <tissue evidence="3">Leaf</tissue>
    </source>
</reference>
<organism evidence="3 4">
    <name type="scientific">Anisodus tanguticus</name>
    <dbReference type="NCBI Taxonomy" id="243964"/>
    <lineage>
        <taxon>Eukaryota</taxon>
        <taxon>Viridiplantae</taxon>
        <taxon>Streptophyta</taxon>
        <taxon>Embryophyta</taxon>
        <taxon>Tracheophyta</taxon>
        <taxon>Spermatophyta</taxon>
        <taxon>Magnoliopsida</taxon>
        <taxon>eudicotyledons</taxon>
        <taxon>Gunneridae</taxon>
        <taxon>Pentapetalae</taxon>
        <taxon>asterids</taxon>
        <taxon>lamiids</taxon>
        <taxon>Solanales</taxon>
        <taxon>Solanaceae</taxon>
        <taxon>Solanoideae</taxon>
        <taxon>Hyoscyameae</taxon>
        <taxon>Anisodus</taxon>
    </lineage>
</organism>
<evidence type="ECO:0000256" key="1">
    <source>
        <dbReference type="ARBA" id="ARBA00022821"/>
    </source>
</evidence>
<evidence type="ECO:0000313" key="4">
    <source>
        <dbReference type="Proteomes" id="UP001291623"/>
    </source>
</evidence>
<protein>
    <recommendedName>
        <fullName evidence="2">Disease resistance protein At4g27190-like leucine-rich repeats domain-containing protein</fullName>
    </recommendedName>
</protein>
<dbReference type="AlphaFoldDB" id="A0AAE1VUH8"/>
<dbReference type="Proteomes" id="UP001291623">
    <property type="component" value="Unassembled WGS sequence"/>
</dbReference>
<dbReference type="EMBL" id="JAVYJV010000002">
    <property type="protein sequence ID" value="KAK4377636.1"/>
    <property type="molecule type" value="Genomic_DNA"/>
</dbReference>
<gene>
    <name evidence="3" type="ORF">RND71_003932</name>
</gene>
<dbReference type="PANTHER" id="PTHR33463">
    <property type="entry name" value="NB-ARC DOMAIN-CONTAINING PROTEIN-RELATED"/>
    <property type="match status" value="1"/>
</dbReference>
<feature type="domain" description="Disease resistance protein At4g27190-like leucine-rich repeats" evidence="2">
    <location>
        <begin position="106"/>
        <end position="168"/>
    </location>
</feature>
<keyword evidence="4" id="KW-1185">Reference proteome</keyword>
<comment type="caution">
    <text evidence="3">The sequence shown here is derived from an EMBL/GenBank/DDBJ whole genome shotgun (WGS) entry which is preliminary data.</text>
</comment>
<accession>A0AAE1VUH8</accession>